<dbReference type="InterPro" id="IPR024457">
    <property type="entry name" value="Putative_integrase_N"/>
</dbReference>
<sequence length="67" mass="7708">MSRFSREMQTLTRQAGGSHKTVHDRLKIAKRLAGHLLSLNIQICTVQYLKAKYIECYIAVRLNSFAK</sequence>
<dbReference type="EMBL" id="CP003415">
    <property type="protein sequence ID" value="AFI92144.1"/>
    <property type="molecule type" value="Genomic_DNA"/>
</dbReference>
<protein>
    <submittedName>
        <fullName evidence="3">DNA-binding prophage protein</fullName>
    </submittedName>
</protein>
<evidence type="ECO:0000259" key="2">
    <source>
        <dbReference type="Pfam" id="PF12834"/>
    </source>
</evidence>
<accession>A0A0H3IDM1</accession>
<evidence type="ECO:0000256" key="1">
    <source>
        <dbReference type="SAM" id="MobiDB-lite"/>
    </source>
</evidence>
<reference evidence="4" key="4">
    <citation type="submission" date="2024-05" db="EMBL/GenBank/DDBJ databases">
        <title>Identification of Pectobacterium versatile causing blackleg of potato from New York State with a whole genome sequencing approach.</title>
        <authorList>
            <person name="Ma X."/>
            <person name="Swingle B."/>
        </authorList>
    </citation>
    <scope>NUCLEOTIDE SEQUENCE</scope>
    <source>
        <strain evidence="4">NY1588A</strain>
    </source>
</reference>
<dbReference type="STRING" id="1905730.W5S_4081"/>
<dbReference type="eggNOG" id="COG0582">
    <property type="taxonomic scope" value="Bacteria"/>
</dbReference>
<dbReference type="GO" id="GO:0003677">
    <property type="term" value="F:DNA binding"/>
    <property type="evidence" value="ECO:0007669"/>
    <property type="project" value="UniProtKB-KW"/>
</dbReference>
<dbReference type="HOGENOM" id="CLU_160584_2_0_6"/>
<name>A0A0H3IDM1_PECPM</name>
<evidence type="ECO:0000313" key="3">
    <source>
        <dbReference type="EMBL" id="AFI92144.1"/>
    </source>
</evidence>
<reference evidence="3" key="2">
    <citation type="submission" date="2012-03" db="EMBL/GenBank/DDBJ databases">
        <authorList>
            <person name="Koskinen P."/>
            <person name="Laine P."/>
            <person name="Niemi O."/>
            <person name="Nykyri J."/>
            <person name="Harjunpaa H."/>
            <person name="Auvinen P."/>
            <person name="Paulin L."/>
            <person name="Pirhonen M."/>
            <person name="Palva T."/>
            <person name="Holm L."/>
        </authorList>
    </citation>
    <scope>NUCLEOTIDE SEQUENCE</scope>
    <source>
        <strain evidence="3">SCC3193</strain>
    </source>
</reference>
<keyword evidence="3" id="KW-0238">DNA-binding</keyword>
<proteinExistence type="predicted"/>
<evidence type="ECO:0000313" key="4">
    <source>
        <dbReference type="EMBL" id="MBI0557442.1"/>
    </source>
</evidence>
<gene>
    <name evidence="3" type="ordered locus">W5S_4081</name>
    <name evidence="4" type="ORF">F6Q06_23690</name>
</gene>
<dbReference type="Proteomes" id="UP000008044">
    <property type="component" value="Chromosome"/>
</dbReference>
<dbReference type="Pfam" id="PF12834">
    <property type="entry name" value="Phage_int_SAM_2"/>
    <property type="match status" value="1"/>
</dbReference>
<dbReference type="PATRIC" id="fig|1166016.3.peg.4160"/>
<dbReference type="Proteomes" id="UP001194579">
    <property type="component" value="Unassembled WGS sequence"/>
</dbReference>
<evidence type="ECO:0000313" key="5">
    <source>
        <dbReference type="Proteomes" id="UP000008044"/>
    </source>
</evidence>
<evidence type="ECO:0000313" key="6">
    <source>
        <dbReference type="Proteomes" id="UP001194579"/>
    </source>
</evidence>
<keyword evidence="6" id="KW-1185">Reference proteome</keyword>
<feature type="domain" description="Putative integrase N-terminal" evidence="2">
    <location>
        <begin position="1"/>
        <end position="62"/>
    </location>
</feature>
<dbReference type="EMBL" id="WABS01000105">
    <property type="protein sequence ID" value="MBI0557442.1"/>
    <property type="molecule type" value="Genomic_DNA"/>
</dbReference>
<organism evidence="3 5">
    <name type="scientific">Pectobacterium parmentieri</name>
    <dbReference type="NCBI Taxonomy" id="1905730"/>
    <lineage>
        <taxon>Bacteria</taxon>
        <taxon>Pseudomonadati</taxon>
        <taxon>Pseudomonadota</taxon>
        <taxon>Gammaproteobacteria</taxon>
        <taxon>Enterobacterales</taxon>
        <taxon>Pectobacteriaceae</taxon>
        <taxon>Pectobacterium</taxon>
    </lineage>
</organism>
<reference evidence="6" key="3">
    <citation type="submission" date="2023-07" db="EMBL/GenBank/DDBJ databases">
        <title>Identification of Pectobacterium versatile causing blackleg of potato from New York State with a whole genome sequencing approach.</title>
        <authorList>
            <person name="Ma X."/>
            <person name="Swingle B."/>
        </authorList>
    </citation>
    <scope>NUCLEOTIDE SEQUENCE [LARGE SCALE GENOMIC DNA]</scope>
    <source>
        <strain evidence="6">NY1588A</strain>
    </source>
</reference>
<reference evidence="3 5" key="1">
    <citation type="journal article" date="2012" name="J. Bacteriol.">
        <title>Genome sequence of Pectobacterium sp. strain SCC3193.</title>
        <authorList>
            <person name="Koskinen J.P."/>
            <person name="Laine P."/>
            <person name="Niemi O."/>
            <person name="Nykyri J."/>
            <person name="Harjunpaa H."/>
            <person name="Auvinen P."/>
            <person name="Paulin L."/>
            <person name="Pirhonen M."/>
            <person name="Palva T."/>
            <person name="Holm L."/>
        </authorList>
    </citation>
    <scope>NUCLEOTIDE SEQUENCE [LARGE SCALE GENOMIC DNA]</scope>
    <source>
        <strain evidence="3 5">SCC3193</strain>
    </source>
</reference>
<feature type="region of interest" description="Disordered" evidence="1">
    <location>
        <begin position="1"/>
        <end position="22"/>
    </location>
</feature>
<dbReference type="KEGG" id="pec:W5S_4081"/>
<dbReference type="AlphaFoldDB" id="A0A0H3IDM1"/>